<protein>
    <recommendedName>
        <fullName evidence="3">Lipoprotein</fullName>
    </recommendedName>
</protein>
<dbReference type="EMBL" id="NPDT01000010">
    <property type="protein sequence ID" value="PJZ64384.1"/>
    <property type="molecule type" value="Genomic_DNA"/>
</dbReference>
<evidence type="ECO:0000313" key="1">
    <source>
        <dbReference type="EMBL" id="PJZ64384.1"/>
    </source>
</evidence>
<gene>
    <name evidence="1" type="ORF">CH371_18380</name>
</gene>
<proteinExistence type="predicted"/>
<accession>A0A2M9Z7M1</accession>
<organism evidence="1 2">
    <name type="scientific">Leptospira wolffii</name>
    <dbReference type="NCBI Taxonomy" id="409998"/>
    <lineage>
        <taxon>Bacteria</taxon>
        <taxon>Pseudomonadati</taxon>
        <taxon>Spirochaetota</taxon>
        <taxon>Spirochaetia</taxon>
        <taxon>Leptospirales</taxon>
        <taxon>Leptospiraceae</taxon>
        <taxon>Leptospira</taxon>
    </lineage>
</organism>
<evidence type="ECO:0008006" key="3">
    <source>
        <dbReference type="Google" id="ProtNLM"/>
    </source>
</evidence>
<dbReference type="Proteomes" id="UP000231912">
    <property type="component" value="Unassembled WGS sequence"/>
</dbReference>
<dbReference type="PROSITE" id="PS51257">
    <property type="entry name" value="PROKAR_LIPOPROTEIN"/>
    <property type="match status" value="1"/>
</dbReference>
<sequence>MKLFSILLIFVSLCGCDKKKSLEYDSTAYPENKEKFGISDYFLFLPKEAFEKRVRQATDSDYAPPAE</sequence>
<comment type="caution">
    <text evidence="1">The sequence shown here is derived from an EMBL/GenBank/DDBJ whole genome shotgun (WGS) entry which is preliminary data.</text>
</comment>
<name>A0A2M9Z7M1_9LEPT</name>
<dbReference type="AlphaFoldDB" id="A0A2M9Z7M1"/>
<evidence type="ECO:0000313" key="2">
    <source>
        <dbReference type="Proteomes" id="UP000231912"/>
    </source>
</evidence>
<reference evidence="1 2" key="1">
    <citation type="submission" date="2017-07" db="EMBL/GenBank/DDBJ databases">
        <title>Leptospira spp. isolated from tropical soils.</title>
        <authorList>
            <person name="Thibeaux R."/>
            <person name="Iraola G."/>
            <person name="Ferres I."/>
            <person name="Bierque E."/>
            <person name="Girault D."/>
            <person name="Soupe-Gilbert M.-E."/>
            <person name="Picardeau M."/>
            <person name="Goarant C."/>
        </authorList>
    </citation>
    <scope>NUCLEOTIDE SEQUENCE [LARGE SCALE GENOMIC DNA]</scope>
    <source>
        <strain evidence="1 2">FH2-C-A2</strain>
    </source>
</reference>